<dbReference type="RefSeq" id="WP_022995086.1">
    <property type="nucleotide sequence ID" value="NZ_CP012331.1"/>
</dbReference>
<protein>
    <submittedName>
        <fullName evidence="3">Uncharacterized protein</fullName>
    </submittedName>
</protein>
<feature type="signal peptide" evidence="2">
    <location>
        <begin position="1"/>
        <end position="27"/>
    </location>
</feature>
<sequence length="103" mass="10901">MYVMTVRKTLLLILGVAFLGASVTATANDGNRPAQDHPDYQRTLPAQPGPPADPDRPGQPAYGNPGGLEGDSGDMGRPDDRGWPTGEDRDGGDDTRGDDLDRP</sequence>
<gene>
    <name evidence="3" type="ORF">LZG35_16040</name>
</gene>
<name>A0A9Q3ZGZ9_9GAMM</name>
<feature type="region of interest" description="Disordered" evidence="1">
    <location>
        <begin position="26"/>
        <end position="103"/>
    </location>
</feature>
<accession>A0A9Q3ZGZ9</accession>
<dbReference type="EMBL" id="JAJVKT010000021">
    <property type="protein sequence ID" value="MCE7510149.1"/>
    <property type="molecule type" value="Genomic_DNA"/>
</dbReference>
<feature type="chain" id="PRO_5040267205" evidence="2">
    <location>
        <begin position="28"/>
        <end position="103"/>
    </location>
</feature>
<comment type="caution">
    <text evidence="3">The sequence shown here is derived from an EMBL/GenBank/DDBJ whole genome shotgun (WGS) entry which is preliminary data.</text>
</comment>
<keyword evidence="4" id="KW-1185">Reference proteome</keyword>
<evidence type="ECO:0000256" key="2">
    <source>
        <dbReference type="SAM" id="SignalP"/>
    </source>
</evidence>
<reference evidence="3" key="1">
    <citation type="submission" date="2022-01" db="EMBL/GenBank/DDBJ databases">
        <authorList>
            <person name="Karlyshev A.V."/>
            <person name="Jaspars M."/>
        </authorList>
    </citation>
    <scope>NUCLEOTIDE SEQUENCE</scope>
    <source>
        <strain evidence="3">AGSA3-2</strain>
    </source>
</reference>
<dbReference type="KEGG" id="axe:P40_10905"/>
<evidence type="ECO:0000256" key="1">
    <source>
        <dbReference type="SAM" id="MobiDB-lite"/>
    </source>
</evidence>
<feature type="compositionally biased region" description="Basic and acidic residues" evidence="1">
    <location>
        <begin position="74"/>
        <end position="103"/>
    </location>
</feature>
<evidence type="ECO:0000313" key="3">
    <source>
        <dbReference type="EMBL" id="MCE7510149.1"/>
    </source>
</evidence>
<dbReference type="AlphaFoldDB" id="A0A9Q3ZGZ9"/>
<dbReference type="GeneID" id="94686826"/>
<proteinExistence type="predicted"/>
<dbReference type="Proteomes" id="UP001107961">
    <property type="component" value="Unassembled WGS sequence"/>
</dbReference>
<evidence type="ECO:0000313" key="4">
    <source>
        <dbReference type="Proteomes" id="UP001107961"/>
    </source>
</evidence>
<keyword evidence="2" id="KW-0732">Signal</keyword>
<organism evidence="3 4">
    <name type="scientific">Alloalcanivorax xenomutans</name>
    <dbReference type="NCBI Taxonomy" id="1094342"/>
    <lineage>
        <taxon>Bacteria</taxon>
        <taxon>Pseudomonadati</taxon>
        <taxon>Pseudomonadota</taxon>
        <taxon>Gammaproteobacteria</taxon>
        <taxon>Oceanospirillales</taxon>
        <taxon>Alcanivoracaceae</taxon>
        <taxon>Alloalcanivorax</taxon>
    </lineage>
</organism>